<dbReference type="RefSeq" id="WP_146195968.1">
    <property type="nucleotide sequence ID" value="NZ_AP026695.1"/>
</dbReference>
<dbReference type="Proteomes" id="UP000245829">
    <property type="component" value="Unassembled WGS sequence"/>
</dbReference>
<protein>
    <submittedName>
        <fullName evidence="1">Uncharacterized protein</fullName>
    </submittedName>
</protein>
<reference evidence="1 2" key="1">
    <citation type="submission" date="2018-05" db="EMBL/GenBank/DDBJ databases">
        <title>genome sequencing of Nitrosopumilus sp. NM25.</title>
        <authorList>
            <person name="Mori K."/>
            <person name="Nakagawa T."/>
        </authorList>
    </citation>
    <scope>NUCLEOTIDE SEQUENCE [LARGE SCALE GENOMIC DNA]</scope>
    <source>
        <strain evidence="1 2">NM25</strain>
    </source>
</reference>
<evidence type="ECO:0000313" key="1">
    <source>
        <dbReference type="EMBL" id="GBH33508.1"/>
    </source>
</evidence>
<name>A0A2S2KPW9_9ARCH</name>
<comment type="caution">
    <text evidence="1">The sequence shown here is derived from an EMBL/GenBank/DDBJ whole genome shotgun (WGS) entry which is preliminary data.</text>
</comment>
<proteinExistence type="predicted"/>
<dbReference type="EMBL" id="BGKI01000001">
    <property type="protein sequence ID" value="GBH33508.1"/>
    <property type="molecule type" value="Genomic_DNA"/>
</dbReference>
<evidence type="ECO:0000313" key="2">
    <source>
        <dbReference type="Proteomes" id="UP000245829"/>
    </source>
</evidence>
<dbReference type="GeneID" id="76209636"/>
<gene>
    <name evidence="1" type="ORF">NZNM25_02990</name>
</gene>
<organism evidence="1 2">
    <name type="scientific">Nitrosopumilus zosterae</name>
    <dbReference type="NCBI Taxonomy" id="718286"/>
    <lineage>
        <taxon>Archaea</taxon>
        <taxon>Nitrososphaerota</taxon>
        <taxon>Nitrososphaeria</taxon>
        <taxon>Nitrosopumilales</taxon>
        <taxon>Nitrosopumilaceae</taxon>
        <taxon>Nitrosopumilus</taxon>
    </lineage>
</organism>
<sequence>MELEKNFQQEKINQKEVIKLPVSVIDEAANKEKMITHAVNVIGRSQDRLKVFESIYFHKSPVKTQDHIQNETGLKSLKRVLEVGNSLVSGGVIEQTEKNKRIAYGKIPFYKKYKTIIIQRVHKKQFNVPSELSSGNGNITVTVNLKNNKHIPKELTVDDIDSFSKVKKIGSIKTKRIPEEDIKQLLKAITKEDGKFVDWGGEINDINTTRLKINGKRINTSFALKGAGTPPTLTIKKMGKHGDQISRLFKSPSQAFFVMYDAQIDHSILDMMKSLAENKSNKENKMIYYGVIDGQDTARLFRAYSKSKI</sequence>
<accession>A0A2S2KPW9</accession>
<dbReference type="AlphaFoldDB" id="A0A2S2KPW9"/>
<keyword evidence="2" id="KW-1185">Reference proteome</keyword>